<organism evidence="3 4">
    <name type="scientific">Tepidamorphus gemmatus</name>
    <dbReference type="NCBI Taxonomy" id="747076"/>
    <lineage>
        <taxon>Bacteria</taxon>
        <taxon>Pseudomonadati</taxon>
        <taxon>Pseudomonadota</taxon>
        <taxon>Alphaproteobacteria</taxon>
        <taxon>Hyphomicrobiales</taxon>
        <taxon>Tepidamorphaceae</taxon>
        <taxon>Tepidamorphus</taxon>
    </lineage>
</organism>
<dbReference type="InterPro" id="IPR001387">
    <property type="entry name" value="Cro/C1-type_HTH"/>
</dbReference>
<keyword evidence="1" id="KW-0238">DNA-binding</keyword>
<keyword evidence="4" id="KW-1185">Reference proteome</keyword>
<evidence type="ECO:0000313" key="4">
    <source>
        <dbReference type="Proteomes" id="UP000295678"/>
    </source>
</evidence>
<reference evidence="3 4" key="1">
    <citation type="submission" date="2019-03" db="EMBL/GenBank/DDBJ databases">
        <title>Genomic Encyclopedia of Type Strains, Phase IV (KMG-IV): sequencing the most valuable type-strain genomes for metagenomic binning, comparative biology and taxonomic classification.</title>
        <authorList>
            <person name="Goeker M."/>
        </authorList>
    </citation>
    <scope>NUCLEOTIDE SEQUENCE [LARGE SCALE GENOMIC DNA]</scope>
    <source>
        <strain evidence="3 4">DSM 19345</strain>
    </source>
</reference>
<sequence>MSIKREDIDKGAIDFSDVRSGRRLPPVHPGTILRDEFLTPMEISVYELANAIKAPRSRVNDIVLGRRAITTDTALRLGRYFGTSPEFWINLQARYDLDVANRTVRRKIEQEVAPRAT</sequence>
<evidence type="ECO:0000256" key="1">
    <source>
        <dbReference type="ARBA" id="ARBA00023125"/>
    </source>
</evidence>
<dbReference type="AlphaFoldDB" id="A0A4R3MDY8"/>
<evidence type="ECO:0000259" key="2">
    <source>
        <dbReference type="PROSITE" id="PS50943"/>
    </source>
</evidence>
<proteinExistence type="predicted"/>
<dbReference type="PANTHER" id="PTHR36924">
    <property type="entry name" value="ANTITOXIN HIGA-1"/>
    <property type="match status" value="1"/>
</dbReference>
<dbReference type="PANTHER" id="PTHR36924:SF1">
    <property type="entry name" value="ANTITOXIN HIGA-1"/>
    <property type="match status" value="1"/>
</dbReference>
<dbReference type="PROSITE" id="PS50943">
    <property type="entry name" value="HTH_CROC1"/>
    <property type="match status" value="1"/>
</dbReference>
<dbReference type="RefSeq" id="WP_132806375.1">
    <property type="nucleotide sequence ID" value="NZ_SMAK01000005.1"/>
</dbReference>
<dbReference type="CDD" id="cd00093">
    <property type="entry name" value="HTH_XRE"/>
    <property type="match status" value="1"/>
</dbReference>
<dbReference type="Proteomes" id="UP000295678">
    <property type="component" value="Unassembled WGS sequence"/>
</dbReference>
<protein>
    <submittedName>
        <fullName evidence="3">XRE family plasmid maintenance system antidote protein</fullName>
    </submittedName>
</protein>
<dbReference type="Pfam" id="PF01381">
    <property type="entry name" value="HTH_3"/>
    <property type="match status" value="1"/>
</dbReference>
<dbReference type="GO" id="GO:0003677">
    <property type="term" value="F:DNA binding"/>
    <property type="evidence" value="ECO:0007669"/>
    <property type="project" value="UniProtKB-KW"/>
</dbReference>
<dbReference type="InterPro" id="IPR010982">
    <property type="entry name" value="Lambda_DNA-bd_dom_sf"/>
</dbReference>
<name>A0A4R3MDY8_9HYPH</name>
<comment type="caution">
    <text evidence="3">The sequence shown here is derived from an EMBL/GenBank/DDBJ whole genome shotgun (WGS) entry which is preliminary data.</text>
</comment>
<dbReference type="InterPro" id="IPR013430">
    <property type="entry name" value="Toxin_antidote_HigA"/>
</dbReference>
<gene>
    <name evidence="3" type="ORF">EDC22_1056</name>
</gene>
<feature type="domain" description="HTH cro/C1-type" evidence="2">
    <location>
        <begin position="43"/>
        <end position="88"/>
    </location>
</feature>
<dbReference type="OrthoDB" id="3174593at2"/>
<dbReference type="Gene3D" id="1.10.260.40">
    <property type="entry name" value="lambda repressor-like DNA-binding domains"/>
    <property type="match status" value="1"/>
</dbReference>
<dbReference type="EMBL" id="SMAK01000005">
    <property type="protein sequence ID" value="TCT10509.1"/>
    <property type="molecule type" value="Genomic_DNA"/>
</dbReference>
<dbReference type="SUPFAM" id="SSF47413">
    <property type="entry name" value="lambda repressor-like DNA-binding domains"/>
    <property type="match status" value="1"/>
</dbReference>
<accession>A0A4R3MDY8</accession>
<evidence type="ECO:0000313" key="3">
    <source>
        <dbReference type="EMBL" id="TCT10509.1"/>
    </source>
</evidence>
<dbReference type="NCBIfam" id="TIGR02607">
    <property type="entry name" value="antidote_HigA"/>
    <property type="match status" value="1"/>
</dbReference>